<evidence type="ECO:0000256" key="1">
    <source>
        <dbReference type="ARBA" id="ARBA00012452"/>
    </source>
</evidence>
<dbReference type="GO" id="GO:0005737">
    <property type="term" value="C:cytoplasm"/>
    <property type="evidence" value="ECO:0007669"/>
    <property type="project" value="UniProtKB-ARBA"/>
</dbReference>
<comment type="similarity">
    <text evidence="3">Belongs to the GST superfamily. Sigma family.</text>
</comment>
<evidence type="ECO:0000259" key="7">
    <source>
        <dbReference type="PROSITE" id="PS50405"/>
    </source>
</evidence>
<evidence type="ECO:0000313" key="8">
    <source>
        <dbReference type="EMBL" id="CAJ0567224.1"/>
    </source>
</evidence>
<name>A0AA36CFQ5_9BILA</name>
<dbReference type="EC" id="2.5.1.18" evidence="1"/>
<dbReference type="SFLD" id="SFLDS00019">
    <property type="entry name" value="Glutathione_Transferase_(cytos"/>
    <property type="match status" value="1"/>
</dbReference>
<feature type="domain" description="GST C-terminal" evidence="7">
    <location>
        <begin position="63"/>
        <end position="190"/>
    </location>
</feature>
<dbReference type="PANTHER" id="PTHR11571">
    <property type="entry name" value="GLUTATHIONE S-TRANSFERASE"/>
    <property type="match status" value="1"/>
</dbReference>
<dbReference type="Pfam" id="PF02798">
    <property type="entry name" value="GST_N"/>
    <property type="match status" value="1"/>
</dbReference>
<proteinExistence type="inferred from homology"/>
<dbReference type="SUPFAM" id="SSF52833">
    <property type="entry name" value="Thioredoxin-like"/>
    <property type="match status" value="1"/>
</dbReference>
<dbReference type="Gene3D" id="3.40.30.10">
    <property type="entry name" value="Glutaredoxin"/>
    <property type="match status" value="1"/>
</dbReference>
<organism evidence="8 9">
    <name type="scientific">Mesorhabditis spiculigera</name>
    <dbReference type="NCBI Taxonomy" id="96644"/>
    <lineage>
        <taxon>Eukaryota</taxon>
        <taxon>Metazoa</taxon>
        <taxon>Ecdysozoa</taxon>
        <taxon>Nematoda</taxon>
        <taxon>Chromadorea</taxon>
        <taxon>Rhabditida</taxon>
        <taxon>Rhabditina</taxon>
        <taxon>Rhabditomorpha</taxon>
        <taxon>Rhabditoidea</taxon>
        <taxon>Rhabditidae</taxon>
        <taxon>Mesorhabditinae</taxon>
        <taxon>Mesorhabditis</taxon>
    </lineage>
</organism>
<dbReference type="InterPro" id="IPR040079">
    <property type="entry name" value="Glutathione_S-Trfase"/>
</dbReference>
<dbReference type="SUPFAM" id="SSF47616">
    <property type="entry name" value="GST C-terminal domain-like"/>
    <property type="match status" value="1"/>
</dbReference>
<dbReference type="EMBL" id="CATQJA010001429">
    <property type="protein sequence ID" value="CAJ0567224.1"/>
    <property type="molecule type" value="Genomic_DNA"/>
</dbReference>
<dbReference type="PROSITE" id="PS50405">
    <property type="entry name" value="GST_CTER"/>
    <property type="match status" value="1"/>
</dbReference>
<evidence type="ECO:0000313" key="9">
    <source>
        <dbReference type="Proteomes" id="UP001177023"/>
    </source>
</evidence>
<dbReference type="AlphaFoldDB" id="A0AA36CFQ5"/>
<dbReference type="PANTHER" id="PTHR11571:SF256">
    <property type="entry name" value="GST C-TERMINAL DOMAIN-CONTAINING PROTEIN-RELATED"/>
    <property type="match status" value="1"/>
</dbReference>
<dbReference type="InterPro" id="IPR010987">
    <property type="entry name" value="Glutathione-S-Trfase_C-like"/>
</dbReference>
<sequence length="190" mass="22041">MFALANVPYIDRRFAFEDWPKLKGSHPFIFGQSPVLEVDGKVLAESNTINRFVANRYGFTGNSEWERAQVDSLADLHHTYFNRVRPFYGVACKYWEGDQQALLHSNFLPERDHFFGILTKFIEDNETKSGFLVGDSVMYADLLLLSHVLIFRNWVPELTDGWPRIAEHTDKLKSMPKMAEYLANRPHSIQ</sequence>
<protein>
    <recommendedName>
        <fullName evidence="1">glutathione transferase</fullName>
        <ecNumber evidence="1">2.5.1.18</ecNumber>
    </recommendedName>
    <alternativeName>
        <fullName evidence="5">GST class-sigma</fullName>
    </alternativeName>
</protein>
<evidence type="ECO:0000259" key="6">
    <source>
        <dbReference type="PROSITE" id="PS50404"/>
    </source>
</evidence>
<evidence type="ECO:0000256" key="2">
    <source>
        <dbReference type="ARBA" id="ARBA00022679"/>
    </source>
</evidence>
<keyword evidence="2" id="KW-0808">Transferase</keyword>
<gene>
    <name evidence="8" type="ORF">MSPICULIGERA_LOCUS5784</name>
</gene>
<comment type="catalytic activity">
    <reaction evidence="4">
        <text>RX + glutathione = an S-substituted glutathione + a halide anion + H(+)</text>
        <dbReference type="Rhea" id="RHEA:16437"/>
        <dbReference type="ChEBI" id="CHEBI:15378"/>
        <dbReference type="ChEBI" id="CHEBI:16042"/>
        <dbReference type="ChEBI" id="CHEBI:17792"/>
        <dbReference type="ChEBI" id="CHEBI:57925"/>
        <dbReference type="ChEBI" id="CHEBI:90779"/>
        <dbReference type="EC" id="2.5.1.18"/>
    </reaction>
</comment>
<feature type="domain" description="GST N-terminal" evidence="6">
    <location>
        <begin position="1"/>
        <end position="61"/>
    </location>
</feature>
<dbReference type="InterPro" id="IPR004045">
    <property type="entry name" value="Glutathione_S-Trfase_N"/>
</dbReference>
<dbReference type="PROSITE" id="PS50404">
    <property type="entry name" value="GST_NTER"/>
    <property type="match status" value="1"/>
</dbReference>
<evidence type="ECO:0000256" key="3">
    <source>
        <dbReference type="ARBA" id="ARBA00038317"/>
    </source>
</evidence>
<dbReference type="GO" id="GO:0006749">
    <property type="term" value="P:glutathione metabolic process"/>
    <property type="evidence" value="ECO:0007669"/>
    <property type="project" value="TreeGrafter"/>
</dbReference>
<feature type="non-terminal residue" evidence="8">
    <location>
        <position position="1"/>
    </location>
</feature>
<keyword evidence="9" id="KW-1185">Reference proteome</keyword>
<dbReference type="Gene3D" id="1.20.1050.10">
    <property type="match status" value="1"/>
</dbReference>
<dbReference type="InterPro" id="IPR036282">
    <property type="entry name" value="Glutathione-S-Trfase_C_sf"/>
</dbReference>
<dbReference type="Proteomes" id="UP001177023">
    <property type="component" value="Unassembled WGS sequence"/>
</dbReference>
<reference evidence="8" key="1">
    <citation type="submission" date="2023-06" db="EMBL/GenBank/DDBJ databases">
        <authorList>
            <person name="Delattre M."/>
        </authorList>
    </citation>
    <scope>NUCLEOTIDE SEQUENCE</scope>
    <source>
        <strain evidence="8">AF72</strain>
    </source>
</reference>
<evidence type="ECO:0000256" key="5">
    <source>
        <dbReference type="ARBA" id="ARBA00078118"/>
    </source>
</evidence>
<dbReference type="CDD" id="cd03039">
    <property type="entry name" value="GST_N_Sigma_like"/>
    <property type="match status" value="1"/>
</dbReference>
<accession>A0AA36CFQ5</accession>
<dbReference type="InterPro" id="IPR036249">
    <property type="entry name" value="Thioredoxin-like_sf"/>
</dbReference>
<dbReference type="CDD" id="cd03192">
    <property type="entry name" value="GST_C_Sigma_like"/>
    <property type="match status" value="1"/>
</dbReference>
<comment type="caution">
    <text evidence="8">The sequence shown here is derived from an EMBL/GenBank/DDBJ whole genome shotgun (WGS) entry which is preliminary data.</text>
</comment>
<dbReference type="InterPro" id="IPR004046">
    <property type="entry name" value="GST_C"/>
</dbReference>
<dbReference type="FunFam" id="1.20.1050.10:FF:000031">
    <property type="entry name" value="Glutathione S-Transferase"/>
    <property type="match status" value="1"/>
</dbReference>
<dbReference type="InterPro" id="IPR050213">
    <property type="entry name" value="GST_superfamily"/>
</dbReference>
<dbReference type="GO" id="GO:0004364">
    <property type="term" value="F:glutathione transferase activity"/>
    <property type="evidence" value="ECO:0007669"/>
    <property type="project" value="UniProtKB-EC"/>
</dbReference>
<evidence type="ECO:0000256" key="4">
    <source>
        <dbReference type="ARBA" id="ARBA00047960"/>
    </source>
</evidence>
<dbReference type="Pfam" id="PF14497">
    <property type="entry name" value="GST_C_3"/>
    <property type="match status" value="1"/>
</dbReference>